<feature type="domain" description="DUF1214" evidence="2">
    <location>
        <begin position="362"/>
        <end position="457"/>
    </location>
</feature>
<dbReference type="PANTHER" id="PTHR36509">
    <property type="entry name" value="BLL3101 PROTEIN"/>
    <property type="match status" value="1"/>
</dbReference>
<dbReference type="Pfam" id="PF06742">
    <property type="entry name" value="DUF1214"/>
    <property type="match status" value="1"/>
</dbReference>
<feature type="signal peptide" evidence="1">
    <location>
        <begin position="1"/>
        <end position="20"/>
    </location>
</feature>
<keyword evidence="5" id="KW-1185">Reference proteome</keyword>
<evidence type="ECO:0000259" key="2">
    <source>
        <dbReference type="Pfam" id="PF06742"/>
    </source>
</evidence>
<dbReference type="InterPro" id="IPR037049">
    <property type="entry name" value="DUF1214_C_sf"/>
</dbReference>
<feature type="domain" description="DUF1254" evidence="3">
    <location>
        <begin position="68"/>
        <end position="202"/>
    </location>
</feature>
<dbReference type="Pfam" id="PF06863">
    <property type="entry name" value="DUF1254"/>
    <property type="match status" value="1"/>
</dbReference>
<dbReference type="PANTHER" id="PTHR36509:SF2">
    <property type="entry name" value="BLL3101 PROTEIN"/>
    <property type="match status" value="1"/>
</dbReference>
<gene>
    <name evidence="4" type="ORF">F5X68DRAFT_248707</name>
</gene>
<dbReference type="Gene3D" id="2.60.40.1610">
    <property type="entry name" value="Domain of unknown function DUF1254"/>
    <property type="match status" value="1"/>
</dbReference>
<sequence length="478" mass="52381">MKANQILWALHAFAFASTSATVAPPSDIAQDCSTDSCRQDALEFAFSYGYPLWPFVQLSMPIPNVRTNTLYPNQDMARPGAIGVVRPNADTLYSTLFIDVSAADLVLTVPDMPKDRYWVFPISNPYGDNLANIGSITNHTEGEYLIKYDPINYGVENTPDGPFAGIMYLPSAYGVGMLRIRSSSASEDLNGARRLQAGFQIRERKRCGRPIAPPLDFSLLQDDEFSIGKVSLFELALRLAAKLAPYNQPYIVGDLAWVNNTLRNAGIKDGRFSLPAGTNLTAATSTSNSSVQALLNTPGILIDLGNGWTMRAPRVIGKYGSFYIMRYFLASRGYLALTSEQVLYPSYLSSISLPEGRSAVVEFPSRPKILPGGFWSLTAYDEQGYLIENSQNRYSLGDGNNLTYPDGQPLASGDRGPFQILLQASDVEPPLNWTSNWLPVTSGGGNVTITLRWYGAEKSMGDGSYKHPVINLIDSIQD</sequence>
<reference evidence="4" key="1">
    <citation type="journal article" date="2021" name="Nat. Commun.">
        <title>Genetic determinants of endophytism in the Arabidopsis root mycobiome.</title>
        <authorList>
            <person name="Mesny F."/>
            <person name="Miyauchi S."/>
            <person name="Thiergart T."/>
            <person name="Pickel B."/>
            <person name="Atanasova L."/>
            <person name="Karlsson M."/>
            <person name="Huettel B."/>
            <person name="Barry K.W."/>
            <person name="Haridas S."/>
            <person name="Chen C."/>
            <person name="Bauer D."/>
            <person name="Andreopoulos W."/>
            <person name="Pangilinan J."/>
            <person name="LaButti K."/>
            <person name="Riley R."/>
            <person name="Lipzen A."/>
            <person name="Clum A."/>
            <person name="Drula E."/>
            <person name="Henrissat B."/>
            <person name="Kohler A."/>
            <person name="Grigoriev I.V."/>
            <person name="Martin F.M."/>
            <person name="Hacquard S."/>
        </authorList>
    </citation>
    <scope>NUCLEOTIDE SEQUENCE</scope>
    <source>
        <strain evidence="4">MPI-SDFR-AT-0117</strain>
    </source>
</reference>
<feature type="chain" id="PRO_5040234548" description="DUF1254 domain-containing protein" evidence="1">
    <location>
        <begin position="21"/>
        <end position="478"/>
    </location>
</feature>
<proteinExistence type="predicted"/>
<name>A0A9P8VLP6_9PEZI</name>
<dbReference type="AlphaFoldDB" id="A0A9P8VLP6"/>
<dbReference type="EMBL" id="JAGSXJ010000003">
    <property type="protein sequence ID" value="KAH6694084.1"/>
    <property type="molecule type" value="Genomic_DNA"/>
</dbReference>
<dbReference type="InterPro" id="IPR010679">
    <property type="entry name" value="DUF1254"/>
</dbReference>
<keyword evidence="1" id="KW-0732">Signal</keyword>
<dbReference type="Gene3D" id="2.60.120.600">
    <property type="entry name" value="Domain of unknown function DUF1214, C-terminal domain"/>
    <property type="match status" value="1"/>
</dbReference>
<evidence type="ECO:0000313" key="5">
    <source>
        <dbReference type="Proteomes" id="UP000770015"/>
    </source>
</evidence>
<evidence type="ECO:0000259" key="3">
    <source>
        <dbReference type="Pfam" id="PF06863"/>
    </source>
</evidence>
<evidence type="ECO:0000313" key="4">
    <source>
        <dbReference type="EMBL" id="KAH6694084.1"/>
    </source>
</evidence>
<evidence type="ECO:0000256" key="1">
    <source>
        <dbReference type="SAM" id="SignalP"/>
    </source>
</evidence>
<dbReference type="OrthoDB" id="2018906at2759"/>
<accession>A0A9P8VLP6</accession>
<comment type="caution">
    <text evidence="4">The sequence shown here is derived from an EMBL/GenBank/DDBJ whole genome shotgun (WGS) entry which is preliminary data.</text>
</comment>
<evidence type="ECO:0008006" key="6">
    <source>
        <dbReference type="Google" id="ProtNLM"/>
    </source>
</evidence>
<protein>
    <recommendedName>
        <fullName evidence="6">DUF1254 domain-containing protein</fullName>
    </recommendedName>
</protein>
<organism evidence="4 5">
    <name type="scientific">Plectosphaerella plurivora</name>
    <dbReference type="NCBI Taxonomy" id="936078"/>
    <lineage>
        <taxon>Eukaryota</taxon>
        <taxon>Fungi</taxon>
        <taxon>Dikarya</taxon>
        <taxon>Ascomycota</taxon>
        <taxon>Pezizomycotina</taxon>
        <taxon>Sordariomycetes</taxon>
        <taxon>Hypocreomycetidae</taxon>
        <taxon>Glomerellales</taxon>
        <taxon>Plectosphaerellaceae</taxon>
        <taxon>Plectosphaerella</taxon>
    </lineage>
</organism>
<dbReference type="InterPro" id="IPR010621">
    <property type="entry name" value="DUF1214"/>
</dbReference>
<dbReference type="InterPro" id="IPR037050">
    <property type="entry name" value="DUF1254_sf"/>
</dbReference>
<dbReference type="SUPFAM" id="SSF160935">
    <property type="entry name" value="VPA0735-like"/>
    <property type="match status" value="1"/>
</dbReference>
<dbReference type="Proteomes" id="UP000770015">
    <property type="component" value="Unassembled WGS sequence"/>
</dbReference>